<dbReference type="InterPro" id="IPR000866">
    <property type="entry name" value="AhpC/TSA"/>
</dbReference>
<dbReference type="InParanoid" id="A0A0L0HRL4"/>
<dbReference type="PANTHER" id="PTHR43503">
    <property type="entry name" value="MCG48959-RELATED"/>
    <property type="match status" value="1"/>
</dbReference>
<keyword evidence="10" id="KW-1185">Reference proteome</keyword>
<dbReference type="Proteomes" id="UP000053201">
    <property type="component" value="Unassembled WGS sequence"/>
</dbReference>
<dbReference type="CDD" id="cd03016">
    <property type="entry name" value="PRX_1cys"/>
    <property type="match status" value="1"/>
</dbReference>
<keyword evidence="2 6" id="KW-0049">Antioxidant</keyword>
<accession>A0A0L0HRL4</accession>
<dbReference type="Gene3D" id="3.40.30.10">
    <property type="entry name" value="Glutaredoxin"/>
    <property type="match status" value="1"/>
</dbReference>
<keyword evidence="1 6" id="KW-0575">Peroxidase</keyword>
<evidence type="ECO:0000256" key="4">
    <source>
        <dbReference type="ARBA" id="ARBA00023284"/>
    </source>
</evidence>
<proteinExistence type="inferred from homology"/>
<dbReference type="STRING" id="645134.A0A0L0HRL4"/>
<dbReference type="InterPro" id="IPR045020">
    <property type="entry name" value="PRX_1cys"/>
</dbReference>
<dbReference type="InterPro" id="IPR013766">
    <property type="entry name" value="Thioredoxin_domain"/>
</dbReference>
<dbReference type="PANTHER" id="PTHR43503:SF4">
    <property type="entry name" value="PEROXIREDOXIN-6"/>
    <property type="match status" value="1"/>
</dbReference>
<dbReference type="GO" id="GO:0005739">
    <property type="term" value="C:mitochondrion"/>
    <property type="evidence" value="ECO:0007669"/>
    <property type="project" value="TreeGrafter"/>
</dbReference>
<dbReference type="GO" id="GO:0045454">
    <property type="term" value="P:cell redox homeostasis"/>
    <property type="evidence" value="ECO:0007669"/>
    <property type="project" value="TreeGrafter"/>
</dbReference>
<dbReference type="PIRSF" id="PIRSF000239">
    <property type="entry name" value="AHPC"/>
    <property type="match status" value="1"/>
</dbReference>
<evidence type="ECO:0000256" key="5">
    <source>
        <dbReference type="ARBA" id="ARBA00025719"/>
    </source>
</evidence>
<evidence type="ECO:0000256" key="3">
    <source>
        <dbReference type="ARBA" id="ARBA00023002"/>
    </source>
</evidence>
<comment type="function">
    <text evidence="6">Thiol-specific peroxidase that catalyzes the reduction of hydrogen peroxide and organic hydroperoxides to water and alcohols, respectively.</text>
</comment>
<dbReference type="InterPro" id="IPR019479">
    <property type="entry name" value="Peroxiredoxin_C"/>
</dbReference>
<dbReference type="PROSITE" id="PS51352">
    <property type="entry name" value="THIOREDOXIN_2"/>
    <property type="match status" value="1"/>
</dbReference>
<gene>
    <name evidence="9" type="ORF">SPPG_01187</name>
</gene>
<evidence type="ECO:0000259" key="8">
    <source>
        <dbReference type="PROSITE" id="PS51352"/>
    </source>
</evidence>
<dbReference type="GO" id="GO:0051920">
    <property type="term" value="F:peroxiredoxin activity"/>
    <property type="evidence" value="ECO:0007669"/>
    <property type="project" value="InterPro"/>
</dbReference>
<evidence type="ECO:0000256" key="2">
    <source>
        <dbReference type="ARBA" id="ARBA00022862"/>
    </source>
</evidence>
<dbReference type="InterPro" id="IPR024706">
    <property type="entry name" value="Peroxiredoxin_AhpC-typ"/>
</dbReference>
<protein>
    <recommendedName>
        <fullName evidence="8">Thioredoxin domain-containing protein</fullName>
    </recommendedName>
</protein>
<dbReference type="GO" id="GO:0005829">
    <property type="term" value="C:cytosol"/>
    <property type="evidence" value="ECO:0007669"/>
    <property type="project" value="TreeGrafter"/>
</dbReference>
<evidence type="ECO:0000313" key="10">
    <source>
        <dbReference type="Proteomes" id="UP000053201"/>
    </source>
</evidence>
<dbReference type="FunFam" id="3.40.30.10:FF:000011">
    <property type="entry name" value="Peroxiredoxin PRX1"/>
    <property type="match status" value="1"/>
</dbReference>
<evidence type="ECO:0000256" key="1">
    <source>
        <dbReference type="ARBA" id="ARBA00022559"/>
    </source>
</evidence>
<feature type="active site" description="Cysteine sulfenic acid (-SOH) intermediate; for peroxidase activity" evidence="7">
    <location>
        <position position="45"/>
    </location>
</feature>
<keyword evidence="3 6" id="KW-0560">Oxidoreductase</keyword>
<dbReference type="RefSeq" id="XP_016611767.1">
    <property type="nucleotide sequence ID" value="XM_016749515.1"/>
</dbReference>
<evidence type="ECO:0000256" key="7">
    <source>
        <dbReference type="PIRSR" id="PIRSR000239-1"/>
    </source>
</evidence>
<dbReference type="eggNOG" id="KOG0854">
    <property type="taxonomic scope" value="Eukaryota"/>
</dbReference>
<feature type="domain" description="Thioredoxin" evidence="8">
    <location>
        <begin position="3"/>
        <end position="174"/>
    </location>
</feature>
<dbReference type="GeneID" id="27684871"/>
<evidence type="ECO:0000313" key="9">
    <source>
        <dbReference type="EMBL" id="KND03728.1"/>
    </source>
</evidence>
<dbReference type="EMBL" id="KQ257451">
    <property type="protein sequence ID" value="KND03728.1"/>
    <property type="molecule type" value="Genomic_DNA"/>
</dbReference>
<dbReference type="SUPFAM" id="SSF52833">
    <property type="entry name" value="Thioredoxin-like"/>
    <property type="match status" value="1"/>
</dbReference>
<reference evidence="9 10" key="1">
    <citation type="submission" date="2009-08" db="EMBL/GenBank/DDBJ databases">
        <title>The Genome Sequence of Spizellomyces punctatus strain DAOM BR117.</title>
        <authorList>
            <consortium name="The Broad Institute Genome Sequencing Platform"/>
            <person name="Russ C."/>
            <person name="Cuomo C."/>
            <person name="Shea T."/>
            <person name="Young S.K."/>
            <person name="Zeng Q."/>
            <person name="Koehrsen M."/>
            <person name="Haas B."/>
            <person name="Borodovsky M."/>
            <person name="Guigo R."/>
            <person name="Alvarado L."/>
            <person name="Berlin A."/>
            <person name="Bochicchio J."/>
            <person name="Borenstein D."/>
            <person name="Chapman S."/>
            <person name="Chen Z."/>
            <person name="Engels R."/>
            <person name="Freedman E."/>
            <person name="Gellesch M."/>
            <person name="Goldberg J."/>
            <person name="Griggs A."/>
            <person name="Gujja S."/>
            <person name="Heiman D."/>
            <person name="Hepburn T."/>
            <person name="Howarth C."/>
            <person name="Jen D."/>
            <person name="Larson L."/>
            <person name="Lewis B."/>
            <person name="Mehta T."/>
            <person name="Park D."/>
            <person name="Pearson M."/>
            <person name="Roberts A."/>
            <person name="Saif S."/>
            <person name="Shenoy N."/>
            <person name="Sisk P."/>
            <person name="Stolte C."/>
            <person name="Sykes S."/>
            <person name="Thomson T."/>
            <person name="Walk T."/>
            <person name="White J."/>
            <person name="Yandava C."/>
            <person name="Burger G."/>
            <person name="Gray M.W."/>
            <person name="Holland P.W.H."/>
            <person name="King N."/>
            <person name="Lang F.B.F."/>
            <person name="Roger A.J."/>
            <person name="Ruiz-Trillo I."/>
            <person name="Lander E."/>
            <person name="Nusbaum C."/>
        </authorList>
    </citation>
    <scope>NUCLEOTIDE SEQUENCE [LARGE SCALE GENOMIC DNA]</scope>
    <source>
        <strain evidence="9 10">DAOM BR117</strain>
    </source>
</reference>
<sequence length="226" mass="25299">MGLRLGDEAPNFKAETTQGEVEFHTWKEGAWAILFSHPEDFTPVCTTELGAVARLRTEWQTRNVKVIGLSCNDLSSHGQWISDINTTQVLFSSNLQGCQVDFPIIADADRKVATLYDMLDYQDPSNVDKSGLPLTVRSVFIIDPANKIRLIMTYPAVTGRNFNEILRTIDSLQLGDRRKVATPADWTGKGDEVIIHNGVSNEEAARLFPGFKTVLPYLRTTKLDDR</sequence>
<dbReference type="AlphaFoldDB" id="A0A0L0HRL4"/>
<keyword evidence="4 6" id="KW-0676">Redox-active center</keyword>
<dbReference type="InterPro" id="IPR036249">
    <property type="entry name" value="Thioredoxin-like_sf"/>
</dbReference>
<evidence type="ECO:0000256" key="6">
    <source>
        <dbReference type="PIRNR" id="PIRNR000239"/>
    </source>
</evidence>
<name>A0A0L0HRL4_SPIPD</name>
<dbReference type="Pfam" id="PF10417">
    <property type="entry name" value="1-cysPrx_C"/>
    <property type="match status" value="1"/>
</dbReference>
<dbReference type="OrthoDB" id="2996783at2759"/>
<organism evidence="9 10">
    <name type="scientific">Spizellomyces punctatus (strain DAOM BR117)</name>
    <dbReference type="NCBI Taxonomy" id="645134"/>
    <lineage>
        <taxon>Eukaryota</taxon>
        <taxon>Fungi</taxon>
        <taxon>Fungi incertae sedis</taxon>
        <taxon>Chytridiomycota</taxon>
        <taxon>Chytridiomycota incertae sedis</taxon>
        <taxon>Chytridiomycetes</taxon>
        <taxon>Spizellomycetales</taxon>
        <taxon>Spizellomycetaceae</taxon>
        <taxon>Spizellomyces</taxon>
    </lineage>
</organism>
<comment type="similarity">
    <text evidence="5">Belongs to the peroxiredoxin family. Prx6 subfamily.</text>
</comment>
<dbReference type="OMA" id="HGPMNIP"/>
<dbReference type="VEuPathDB" id="FungiDB:SPPG_01187"/>
<dbReference type="Gene3D" id="3.30.1020.10">
    <property type="entry name" value="Antioxidant, Horf6, Chain A, domain2"/>
    <property type="match status" value="1"/>
</dbReference>
<dbReference type="Pfam" id="PF00578">
    <property type="entry name" value="AhpC-TSA"/>
    <property type="match status" value="1"/>
</dbReference>